<dbReference type="EMBL" id="BAAATE010000041">
    <property type="protein sequence ID" value="GAA2695506.1"/>
    <property type="molecule type" value="Genomic_DNA"/>
</dbReference>
<dbReference type="RefSeq" id="WP_346155392.1">
    <property type="nucleotide sequence ID" value="NZ_BAAATE010000041.1"/>
</dbReference>
<dbReference type="Gene3D" id="1.10.10.10">
    <property type="entry name" value="Winged helix-like DNA-binding domain superfamily/Winged helix DNA-binding domain"/>
    <property type="match status" value="1"/>
</dbReference>
<dbReference type="SUPFAM" id="SSF46894">
    <property type="entry name" value="C-terminal effector domain of the bipartite response regulators"/>
    <property type="match status" value="1"/>
</dbReference>
<dbReference type="Pfam" id="PF03704">
    <property type="entry name" value="BTAD"/>
    <property type="match status" value="1"/>
</dbReference>
<feature type="repeat" description="TPR" evidence="5">
    <location>
        <begin position="989"/>
        <end position="1022"/>
    </location>
</feature>
<dbReference type="Gene3D" id="1.25.40.10">
    <property type="entry name" value="Tetratricopeptide repeat domain"/>
    <property type="match status" value="2"/>
</dbReference>
<dbReference type="InterPro" id="IPR051677">
    <property type="entry name" value="AfsR-DnrI-RedD_regulator"/>
</dbReference>
<feature type="DNA-binding region" description="OmpR/PhoB-type" evidence="6">
    <location>
        <begin position="1"/>
        <end position="98"/>
    </location>
</feature>
<sequence>MSSVLSFRVLGPLEIRAGEERIQIRSSRQRIILALLLLRSDRAVPVERLVEAIWGEYAPPTARSQVVICISGLRRIFADAGDSTSLLRTSPPGYIFHAAPEQVDLLAAERLAGRARTAENQGDLVTAAKLLRMACGMWEGPVLEGIESSLLESEARRLEDKRLTWAEHSAQLELSLGRHREVIDDLAELVRAHPLREQLRAQLMLAQYRCGRRADALETYRTGRLQLIEVLGIEPSAELQSLHVTILNDDPGLDQFVITPQQGLTQETVVPRDSEPAQVYDDAPYQGIDEAAVPAQLPADVPYFVGRSDEFASLDALLEERQRQGLLTIALVTGIGGVGKSGFAVTWAHRIAARFPDGQLYVDLRGFDPDAKPLSSHTVMGRFLRALGLSGDRIPDDQDERASLLRTVLAKRRMLILLDNARTIDQVRPLLPGLGTSCVIVTGRDPLGELTALDGARVVHLEVLNPADSAELLQAVAATVQMSDALRLAALCDGLPLALRIVGARLNARTDWTPGKLALRLADERRRLDELSYGQLTVRATFALSYRDLGPEAAKLFRRLGLLEARDFASWTGAALLEVDELTADRLIDQLVDARLLEVASIDGLDQVRYRFHDLVRLYARERGYEEESHQDRTDALERALGCWLALAEEAHRRGYGGDFTHLHSSAPRWRALDMDRLLEKPLDWLEAERNALISAISQAAHTDMPDLCWDLAIAATTLFEARSYFDDWLATHETALAAARKGNDLRGEAAVLYSLGSLYVFQQVIPKAQELFDAALRLFQQLGDDYGRALVLRNASLLDRIAGRFEVALDNYRQAKEIFAAVGDRFAEGHVLGSIAQIELERGRVEPAEQLLTGALELFRDLGSERGQAQILNRLSETLRVQGRLEEAEAACLTALEFVRGQGDEVGQAYLLRALGEIQLDQDRREDAAANLQEALALAQRLNERFAEGRIQLALGRLRMRGQPDEAITHLLDACDIYSELDARLWEFRTLFLLGQAFMQSGDLESARDVWTRALTYSTDSESAEFEEVRNNLAALEPTRADD</sequence>
<dbReference type="InterPro" id="IPR001867">
    <property type="entry name" value="OmpR/PhoB-type_DNA-bd"/>
</dbReference>
<dbReference type="PRINTS" id="PR00364">
    <property type="entry name" value="DISEASERSIST"/>
</dbReference>
<comment type="similarity">
    <text evidence="1">Belongs to the AfsR/DnrI/RedD regulatory family.</text>
</comment>
<evidence type="ECO:0000259" key="7">
    <source>
        <dbReference type="PROSITE" id="PS51755"/>
    </source>
</evidence>
<feature type="domain" description="OmpR/PhoB-type" evidence="7">
    <location>
        <begin position="1"/>
        <end position="98"/>
    </location>
</feature>
<evidence type="ECO:0000256" key="3">
    <source>
        <dbReference type="ARBA" id="ARBA00023125"/>
    </source>
</evidence>
<accession>A0ABN3TAF0</accession>
<dbReference type="Proteomes" id="UP001501666">
    <property type="component" value="Unassembled WGS sequence"/>
</dbReference>
<dbReference type="PANTHER" id="PTHR35807">
    <property type="entry name" value="TRANSCRIPTIONAL REGULATOR REDD-RELATED"/>
    <property type="match status" value="1"/>
</dbReference>
<comment type="caution">
    <text evidence="8">The sequence shown here is derived from an EMBL/GenBank/DDBJ whole genome shotgun (WGS) entry which is preliminary data.</text>
</comment>
<keyword evidence="3 6" id="KW-0238">DNA-binding</keyword>
<keyword evidence="5" id="KW-0802">TPR repeat</keyword>
<dbReference type="InterPro" id="IPR027417">
    <property type="entry name" value="P-loop_NTPase"/>
</dbReference>
<dbReference type="PROSITE" id="PS51755">
    <property type="entry name" value="OMPR_PHOB"/>
    <property type="match status" value="1"/>
</dbReference>
<organism evidence="8 9">
    <name type="scientific">Nonomuraea recticatena</name>
    <dbReference type="NCBI Taxonomy" id="46178"/>
    <lineage>
        <taxon>Bacteria</taxon>
        <taxon>Bacillati</taxon>
        <taxon>Actinomycetota</taxon>
        <taxon>Actinomycetes</taxon>
        <taxon>Streptosporangiales</taxon>
        <taxon>Streptosporangiaceae</taxon>
        <taxon>Nonomuraea</taxon>
    </lineage>
</organism>
<gene>
    <name evidence="8" type="ORF">GCM10010412_088370</name>
</gene>
<dbReference type="InterPro" id="IPR011990">
    <property type="entry name" value="TPR-like_helical_dom_sf"/>
</dbReference>
<evidence type="ECO:0000256" key="2">
    <source>
        <dbReference type="ARBA" id="ARBA00023015"/>
    </source>
</evidence>
<dbReference type="Pfam" id="PF00486">
    <property type="entry name" value="Trans_reg_C"/>
    <property type="match status" value="1"/>
</dbReference>
<dbReference type="InterPro" id="IPR019734">
    <property type="entry name" value="TPR_rpt"/>
</dbReference>
<evidence type="ECO:0000313" key="8">
    <source>
        <dbReference type="EMBL" id="GAA2695506.1"/>
    </source>
</evidence>
<evidence type="ECO:0000256" key="4">
    <source>
        <dbReference type="ARBA" id="ARBA00023163"/>
    </source>
</evidence>
<dbReference type="InterPro" id="IPR016032">
    <property type="entry name" value="Sig_transdc_resp-reg_C-effctor"/>
</dbReference>
<protein>
    <submittedName>
        <fullName evidence="8">BTAD domain-containing putative transcriptional regulator</fullName>
    </submittedName>
</protein>
<evidence type="ECO:0000256" key="6">
    <source>
        <dbReference type="PROSITE-ProRule" id="PRU01091"/>
    </source>
</evidence>
<dbReference type="InterPro" id="IPR005158">
    <property type="entry name" value="BTAD"/>
</dbReference>
<dbReference type="SMART" id="SM00862">
    <property type="entry name" value="Trans_reg_C"/>
    <property type="match status" value="1"/>
</dbReference>
<dbReference type="SUPFAM" id="SSF52540">
    <property type="entry name" value="P-loop containing nucleoside triphosphate hydrolases"/>
    <property type="match status" value="1"/>
</dbReference>
<dbReference type="PANTHER" id="PTHR35807:SF1">
    <property type="entry name" value="TRANSCRIPTIONAL REGULATOR REDD"/>
    <property type="match status" value="1"/>
</dbReference>
<evidence type="ECO:0000256" key="5">
    <source>
        <dbReference type="PROSITE-ProRule" id="PRU00339"/>
    </source>
</evidence>
<dbReference type="InterPro" id="IPR002182">
    <property type="entry name" value="NB-ARC"/>
</dbReference>
<keyword evidence="4" id="KW-0804">Transcription</keyword>
<keyword evidence="2" id="KW-0805">Transcription regulation</keyword>
<dbReference type="Gene3D" id="3.40.50.300">
    <property type="entry name" value="P-loop containing nucleotide triphosphate hydrolases"/>
    <property type="match status" value="1"/>
</dbReference>
<name>A0ABN3TAF0_9ACTN</name>
<dbReference type="Pfam" id="PF13424">
    <property type="entry name" value="TPR_12"/>
    <property type="match status" value="2"/>
</dbReference>
<evidence type="ECO:0000256" key="1">
    <source>
        <dbReference type="ARBA" id="ARBA00005820"/>
    </source>
</evidence>
<dbReference type="Pfam" id="PF00931">
    <property type="entry name" value="NB-ARC"/>
    <property type="match status" value="1"/>
</dbReference>
<dbReference type="SMART" id="SM00028">
    <property type="entry name" value="TPR"/>
    <property type="match status" value="6"/>
</dbReference>
<dbReference type="CDD" id="cd15831">
    <property type="entry name" value="BTAD"/>
    <property type="match status" value="1"/>
</dbReference>
<reference evidence="8 9" key="1">
    <citation type="journal article" date="2019" name="Int. J. Syst. Evol. Microbiol.">
        <title>The Global Catalogue of Microorganisms (GCM) 10K type strain sequencing project: providing services to taxonomists for standard genome sequencing and annotation.</title>
        <authorList>
            <consortium name="The Broad Institute Genomics Platform"/>
            <consortium name="The Broad Institute Genome Sequencing Center for Infectious Disease"/>
            <person name="Wu L."/>
            <person name="Ma J."/>
        </authorList>
    </citation>
    <scope>NUCLEOTIDE SEQUENCE [LARGE SCALE GENOMIC DNA]</scope>
    <source>
        <strain evidence="8 9">JCM 6835</strain>
    </source>
</reference>
<proteinExistence type="inferred from homology"/>
<dbReference type="InterPro" id="IPR036388">
    <property type="entry name" value="WH-like_DNA-bd_sf"/>
</dbReference>
<dbReference type="SMART" id="SM01043">
    <property type="entry name" value="BTAD"/>
    <property type="match status" value="1"/>
</dbReference>
<dbReference type="SUPFAM" id="SSF48452">
    <property type="entry name" value="TPR-like"/>
    <property type="match status" value="2"/>
</dbReference>
<keyword evidence="9" id="KW-1185">Reference proteome</keyword>
<dbReference type="PROSITE" id="PS50005">
    <property type="entry name" value="TPR"/>
    <property type="match status" value="1"/>
</dbReference>
<evidence type="ECO:0000313" key="9">
    <source>
        <dbReference type="Proteomes" id="UP001501666"/>
    </source>
</evidence>